<dbReference type="GO" id="GO:0005811">
    <property type="term" value="C:lipid droplet"/>
    <property type="evidence" value="ECO:0007669"/>
    <property type="project" value="TreeGrafter"/>
</dbReference>
<keyword evidence="1 2" id="KW-0443">Lipid metabolism</keyword>
<dbReference type="Proteomes" id="UP000242188">
    <property type="component" value="Unassembled WGS sequence"/>
</dbReference>
<keyword evidence="3" id="KW-0732">Signal</keyword>
<dbReference type="PROSITE" id="PS51635">
    <property type="entry name" value="PNPLA"/>
    <property type="match status" value="1"/>
</dbReference>
<sequence>MNLSLCGCGFLGIYHLGVAVCLRDHAPSLLKSLKRVCGASAGSLVGCVLVSDPTKIEACIDFTLKLADDIRKKPLGAMTPGFNLLVPLRGFLEEHLPPNAHQVCSNALYVSVTNVQTKKNEIACQYSSREELIQHLMASCHIPLYAALQSPVISGKKYMDGGMTNNLVIFEDGRTLTVSPFCGPQDICPRDKPGKGWYFNFAEQNFQMNRKNMVRGMHALFPPSQKNLQIYFNQGKRDAEKFLRKEGQYVS</sequence>
<feature type="active site" description="Proton acceptor" evidence="2">
    <location>
        <position position="160"/>
    </location>
</feature>
<dbReference type="GO" id="GO:0005737">
    <property type="term" value="C:cytoplasm"/>
    <property type="evidence" value="ECO:0007669"/>
    <property type="project" value="TreeGrafter"/>
</dbReference>
<organism evidence="5 6">
    <name type="scientific">Mizuhopecten yessoensis</name>
    <name type="common">Japanese scallop</name>
    <name type="synonym">Patinopecten yessoensis</name>
    <dbReference type="NCBI Taxonomy" id="6573"/>
    <lineage>
        <taxon>Eukaryota</taxon>
        <taxon>Metazoa</taxon>
        <taxon>Spiralia</taxon>
        <taxon>Lophotrochozoa</taxon>
        <taxon>Mollusca</taxon>
        <taxon>Bivalvia</taxon>
        <taxon>Autobranchia</taxon>
        <taxon>Pteriomorphia</taxon>
        <taxon>Pectinida</taxon>
        <taxon>Pectinoidea</taxon>
        <taxon>Pectinidae</taxon>
        <taxon>Mizuhopecten</taxon>
    </lineage>
</organism>
<accession>A0A210R0R6</accession>
<feature type="short sequence motif" description="GXSXG" evidence="2">
    <location>
        <begin position="38"/>
        <end position="42"/>
    </location>
</feature>
<dbReference type="GO" id="GO:0019433">
    <property type="term" value="P:triglyceride catabolic process"/>
    <property type="evidence" value="ECO:0007669"/>
    <property type="project" value="TreeGrafter"/>
</dbReference>
<dbReference type="InterPro" id="IPR033562">
    <property type="entry name" value="PLPL"/>
</dbReference>
<dbReference type="GO" id="GO:0016020">
    <property type="term" value="C:membrane"/>
    <property type="evidence" value="ECO:0007669"/>
    <property type="project" value="TreeGrafter"/>
</dbReference>
<dbReference type="InterPro" id="IPR016035">
    <property type="entry name" value="Acyl_Trfase/lysoPLipase"/>
</dbReference>
<reference evidence="5 6" key="1">
    <citation type="journal article" date="2017" name="Nat. Ecol. Evol.">
        <title>Scallop genome provides insights into evolution of bilaterian karyotype and development.</title>
        <authorList>
            <person name="Wang S."/>
            <person name="Zhang J."/>
            <person name="Jiao W."/>
            <person name="Li J."/>
            <person name="Xun X."/>
            <person name="Sun Y."/>
            <person name="Guo X."/>
            <person name="Huan P."/>
            <person name="Dong B."/>
            <person name="Zhang L."/>
            <person name="Hu X."/>
            <person name="Sun X."/>
            <person name="Wang J."/>
            <person name="Zhao C."/>
            <person name="Wang Y."/>
            <person name="Wang D."/>
            <person name="Huang X."/>
            <person name="Wang R."/>
            <person name="Lv J."/>
            <person name="Li Y."/>
            <person name="Zhang Z."/>
            <person name="Liu B."/>
            <person name="Lu W."/>
            <person name="Hui Y."/>
            <person name="Liang J."/>
            <person name="Zhou Z."/>
            <person name="Hou R."/>
            <person name="Li X."/>
            <person name="Liu Y."/>
            <person name="Li H."/>
            <person name="Ning X."/>
            <person name="Lin Y."/>
            <person name="Zhao L."/>
            <person name="Xing Q."/>
            <person name="Dou J."/>
            <person name="Li Y."/>
            <person name="Mao J."/>
            <person name="Guo H."/>
            <person name="Dou H."/>
            <person name="Li T."/>
            <person name="Mu C."/>
            <person name="Jiang W."/>
            <person name="Fu Q."/>
            <person name="Fu X."/>
            <person name="Miao Y."/>
            <person name="Liu J."/>
            <person name="Yu Q."/>
            <person name="Li R."/>
            <person name="Liao H."/>
            <person name="Li X."/>
            <person name="Kong Y."/>
            <person name="Jiang Z."/>
            <person name="Chourrout D."/>
            <person name="Li R."/>
            <person name="Bao Z."/>
        </authorList>
    </citation>
    <scope>NUCLEOTIDE SEQUENCE [LARGE SCALE GENOMIC DNA]</scope>
    <source>
        <strain evidence="5 6">PY_sf001</strain>
    </source>
</reference>
<proteinExistence type="predicted"/>
<feature type="short sequence motif" description="DGA/G" evidence="2">
    <location>
        <begin position="160"/>
        <end position="162"/>
    </location>
</feature>
<protein>
    <submittedName>
        <fullName evidence="5">Patatin-like phospholipase domain-containing protein 4</fullName>
    </submittedName>
</protein>
<dbReference type="PANTHER" id="PTHR12406">
    <property type="entry name" value="CALCIUM-INDEPENDENT PHOSPHOLIPASE A2 IPLA2 -RELATED"/>
    <property type="match status" value="1"/>
</dbReference>
<dbReference type="GO" id="GO:0004806">
    <property type="term" value="F:triacylglycerol lipase activity"/>
    <property type="evidence" value="ECO:0007669"/>
    <property type="project" value="TreeGrafter"/>
</dbReference>
<dbReference type="AlphaFoldDB" id="A0A210R0R6"/>
<feature type="short sequence motif" description="GXGXXG" evidence="2">
    <location>
        <begin position="7"/>
        <end position="12"/>
    </location>
</feature>
<keyword evidence="2" id="KW-0378">Hydrolase</keyword>
<evidence type="ECO:0000313" key="6">
    <source>
        <dbReference type="Proteomes" id="UP000242188"/>
    </source>
</evidence>
<dbReference type="OrthoDB" id="197155at2759"/>
<evidence type="ECO:0000256" key="3">
    <source>
        <dbReference type="SAM" id="SignalP"/>
    </source>
</evidence>
<comment type="caution">
    <text evidence="5">The sequence shown here is derived from an EMBL/GenBank/DDBJ whole genome shotgun (WGS) entry which is preliminary data.</text>
</comment>
<dbReference type="PANTHER" id="PTHR12406:SF7">
    <property type="entry name" value="PATATIN-LIKE PHOSPHOLIPASE DOMAIN-CONTAINING PROTEIN 4"/>
    <property type="match status" value="1"/>
</dbReference>
<keyword evidence="6" id="KW-1185">Reference proteome</keyword>
<feature type="domain" description="PNPLA" evidence="4">
    <location>
        <begin position="3"/>
        <end position="173"/>
    </location>
</feature>
<name>A0A210R0R6_MIZYE</name>
<evidence type="ECO:0000256" key="1">
    <source>
        <dbReference type="ARBA" id="ARBA00023098"/>
    </source>
</evidence>
<dbReference type="InterPro" id="IPR002641">
    <property type="entry name" value="PNPLA_dom"/>
</dbReference>
<dbReference type="SUPFAM" id="SSF52151">
    <property type="entry name" value="FabD/lysophospholipase-like"/>
    <property type="match status" value="1"/>
</dbReference>
<dbReference type="Gene3D" id="3.40.1090.10">
    <property type="entry name" value="Cytosolic phospholipase A2 catalytic domain"/>
    <property type="match status" value="2"/>
</dbReference>
<feature type="chain" id="PRO_5011967613" evidence="3">
    <location>
        <begin position="20"/>
        <end position="251"/>
    </location>
</feature>
<dbReference type="GO" id="GO:0055088">
    <property type="term" value="P:lipid homeostasis"/>
    <property type="evidence" value="ECO:0007669"/>
    <property type="project" value="TreeGrafter"/>
</dbReference>
<evidence type="ECO:0000313" key="5">
    <source>
        <dbReference type="EMBL" id="OWF54599.1"/>
    </source>
</evidence>
<feature type="signal peptide" evidence="3">
    <location>
        <begin position="1"/>
        <end position="19"/>
    </location>
</feature>
<feature type="active site" description="Nucleophile" evidence="2">
    <location>
        <position position="40"/>
    </location>
</feature>
<dbReference type="EMBL" id="NEDP02000973">
    <property type="protein sequence ID" value="OWF54599.1"/>
    <property type="molecule type" value="Genomic_DNA"/>
</dbReference>
<gene>
    <name evidence="5" type="ORF">KP79_PYT20282</name>
</gene>
<dbReference type="STRING" id="6573.A0A210R0R6"/>
<dbReference type="Pfam" id="PF01734">
    <property type="entry name" value="Patatin"/>
    <property type="match status" value="1"/>
</dbReference>
<keyword evidence="2" id="KW-0442">Lipid degradation</keyword>
<evidence type="ECO:0000259" key="4">
    <source>
        <dbReference type="PROSITE" id="PS51635"/>
    </source>
</evidence>
<evidence type="ECO:0000256" key="2">
    <source>
        <dbReference type="PROSITE-ProRule" id="PRU01161"/>
    </source>
</evidence>